<dbReference type="SUPFAM" id="SSF143744">
    <property type="entry name" value="GlcG-like"/>
    <property type="match status" value="1"/>
</dbReference>
<reference evidence="1 2" key="1">
    <citation type="submission" date="2014-04" db="EMBL/GenBank/DDBJ databases">
        <title>Draft genome sequence of Photobacterium halotolerans S2753: a solonamide, ngercheumicin and holomycin producer.</title>
        <authorList>
            <person name="Machado H.R."/>
            <person name="Gram L."/>
        </authorList>
    </citation>
    <scope>NUCLEOTIDE SEQUENCE [LARGE SCALE GENOMIC DNA]</scope>
    <source>
        <strain evidence="1 2">S2753</strain>
    </source>
</reference>
<evidence type="ECO:0000313" key="2">
    <source>
        <dbReference type="Proteomes" id="UP000027192"/>
    </source>
</evidence>
<dbReference type="RefSeq" id="WP_036750676.1">
    <property type="nucleotide sequence ID" value="NZ_JAGSGC010000012.1"/>
</dbReference>
<protein>
    <submittedName>
        <fullName evidence="1">GlcG protein</fullName>
    </submittedName>
</protein>
<proteinExistence type="predicted"/>
<dbReference type="STRING" id="1654360.EA58_07110"/>
<dbReference type="OrthoDB" id="9815788at2"/>
<dbReference type="Gene3D" id="3.30.450.150">
    <property type="entry name" value="Haem-degrading domain"/>
    <property type="match status" value="1"/>
</dbReference>
<evidence type="ECO:0000313" key="1">
    <source>
        <dbReference type="EMBL" id="KDM92252.1"/>
    </source>
</evidence>
<dbReference type="InterPro" id="IPR052517">
    <property type="entry name" value="GlcG_carb_metab_protein"/>
</dbReference>
<comment type="caution">
    <text evidence="1">The sequence shown here is derived from an EMBL/GenBank/DDBJ whole genome shotgun (WGS) entry which is preliminary data.</text>
</comment>
<sequence>MSLTLEDALVITKGAFSTALTKGAAPLTVAVLDSGGKLISLQRQDGSSMLRPEIAIAKAWGALALGCSSRKLALDAQQRPAFMSAVNVLAEGNLLPVPGGVLIRGSDKCLLGAVGISGDLSELDEFCAIAGIKAANLIPDEVEIVE</sequence>
<accession>A0A066RX57</accession>
<dbReference type="InterPro" id="IPR005624">
    <property type="entry name" value="PduO/GlcC-like"/>
</dbReference>
<dbReference type="EMBL" id="JMIB01000010">
    <property type="protein sequence ID" value="KDM92252.1"/>
    <property type="molecule type" value="Genomic_DNA"/>
</dbReference>
<dbReference type="Pfam" id="PF03928">
    <property type="entry name" value="HbpS-like"/>
    <property type="match status" value="1"/>
</dbReference>
<organism evidence="1 2">
    <name type="scientific">Photobacterium galatheae</name>
    <dbReference type="NCBI Taxonomy" id="1654360"/>
    <lineage>
        <taxon>Bacteria</taxon>
        <taxon>Pseudomonadati</taxon>
        <taxon>Pseudomonadota</taxon>
        <taxon>Gammaproteobacteria</taxon>
        <taxon>Vibrionales</taxon>
        <taxon>Vibrionaceae</taxon>
        <taxon>Photobacterium</taxon>
    </lineage>
</organism>
<name>A0A066RX57_9GAMM</name>
<dbReference type="Proteomes" id="UP000027192">
    <property type="component" value="Unassembled WGS sequence"/>
</dbReference>
<gene>
    <name evidence="1" type="ORF">EA58_07110</name>
</gene>
<dbReference type="PANTHER" id="PTHR34309:SF10">
    <property type="entry name" value="SLR1406 PROTEIN"/>
    <property type="match status" value="1"/>
</dbReference>
<dbReference type="PANTHER" id="PTHR34309">
    <property type="entry name" value="SLR1406 PROTEIN"/>
    <property type="match status" value="1"/>
</dbReference>
<dbReference type="AlphaFoldDB" id="A0A066RX57"/>
<dbReference type="InterPro" id="IPR038084">
    <property type="entry name" value="PduO/GlcC-like_sf"/>
</dbReference>
<keyword evidence="2" id="KW-1185">Reference proteome</keyword>